<dbReference type="STRING" id="1193051.LEP1GSC017_3842"/>
<dbReference type="EMBL" id="SORO01000001">
    <property type="protein sequence ID" value="TDY71171.1"/>
    <property type="molecule type" value="Genomic_DNA"/>
</dbReference>
<evidence type="ECO:0000259" key="8">
    <source>
        <dbReference type="Pfam" id="PF16363"/>
    </source>
</evidence>
<reference evidence="9 10" key="1">
    <citation type="submission" date="2019-03" db="EMBL/GenBank/DDBJ databases">
        <title>Genomic Encyclopedia of Archaeal and Bacterial Type Strains, Phase II (KMG-II): from individual species to whole genera.</title>
        <authorList>
            <person name="Goeker M."/>
        </authorList>
    </citation>
    <scope>NUCLEOTIDE SEQUENCE [LARGE SCALE GENOMIC DNA]</scope>
    <source>
        <strain evidence="9 10">DSM 21537</strain>
    </source>
</reference>
<evidence type="ECO:0000256" key="1">
    <source>
        <dbReference type="ARBA" id="ARBA00001539"/>
    </source>
</evidence>
<dbReference type="CDD" id="cd05246">
    <property type="entry name" value="dTDP_GD_SDR_e"/>
    <property type="match status" value="1"/>
</dbReference>
<dbReference type="Pfam" id="PF16363">
    <property type="entry name" value="GDP_Man_Dehyd"/>
    <property type="match status" value="1"/>
</dbReference>
<evidence type="ECO:0000256" key="6">
    <source>
        <dbReference type="ARBA" id="ARBA00023239"/>
    </source>
</evidence>
<organism evidence="9 10">
    <name type="scientific">Leptospira meyeri</name>
    <dbReference type="NCBI Taxonomy" id="29508"/>
    <lineage>
        <taxon>Bacteria</taxon>
        <taxon>Pseudomonadati</taxon>
        <taxon>Spirochaetota</taxon>
        <taxon>Spirochaetia</taxon>
        <taxon>Leptospirales</taxon>
        <taxon>Leptospiraceae</taxon>
        <taxon>Leptospira</taxon>
    </lineage>
</organism>
<dbReference type="PANTHER" id="PTHR43000">
    <property type="entry name" value="DTDP-D-GLUCOSE 4,6-DEHYDRATASE-RELATED"/>
    <property type="match status" value="1"/>
</dbReference>
<dbReference type="OrthoDB" id="9811743at2"/>
<dbReference type="InterPro" id="IPR005888">
    <property type="entry name" value="dTDP_Gluc_deHydtase"/>
</dbReference>
<comment type="similarity">
    <text evidence="3 7">Belongs to the NAD(P)-dependent epimerase/dehydratase family. dTDP-glucose dehydratase subfamily.</text>
</comment>
<dbReference type="RefSeq" id="WP_004783859.1">
    <property type="nucleotide sequence ID" value="NZ_SORO01000001.1"/>
</dbReference>
<evidence type="ECO:0000256" key="7">
    <source>
        <dbReference type="RuleBase" id="RU004473"/>
    </source>
</evidence>
<dbReference type="InterPro" id="IPR036291">
    <property type="entry name" value="NAD(P)-bd_dom_sf"/>
</dbReference>
<dbReference type="EC" id="4.2.1.46" evidence="4 7"/>
<evidence type="ECO:0000256" key="3">
    <source>
        <dbReference type="ARBA" id="ARBA00008178"/>
    </source>
</evidence>
<evidence type="ECO:0000313" key="9">
    <source>
        <dbReference type="EMBL" id="TDY71171.1"/>
    </source>
</evidence>
<evidence type="ECO:0000256" key="5">
    <source>
        <dbReference type="ARBA" id="ARBA00023027"/>
    </source>
</evidence>
<dbReference type="Gene3D" id="3.90.25.10">
    <property type="entry name" value="UDP-galactose 4-epimerase, domain 1"/>
    <property type="match status" value="1"/>
</dbReference>
<comment type="cofactor">
    <cofactor evidence="2 7">
        <name>NAD(+)</name>
        <dbReference type="ChEBI" id="CHEBI:57540"/>
    </cofactor>
</comment>
<dbReference type="InterPro" id="IPR016040">
    <property type="entry name" value="NAD(P)-bd_dom"/>
</dbReference>
<dbReference type="SUPFAM" id="SSF51735">
    <property type="entry name" value="NAD(P)-binding Rossmann-fold domains"/>
    <property type="match status" value="1"/>
</dbReference>
<proteinExistence type="inferred from homology"/>
<feature type="domain" description="NAD(P)-binding" evidence="8">
    <location>
        <begin position="7"/>
        <end position="328"/>
    </location>
</feature>
<evidence type="ECO:0000256" key="4">
    <source>
        <dbReference type="ARBA" id="ARBA00011990"/>
    </source>
</evidence>
<protein>
    <recommendedName>
        <fullName evidence="4 7">dTDP-glucose 4,6-dehydratase</fullName>
        <ecNumber evidence="4 7">4.2.1.46</ecNumber>
    </recommendedName>
</protein>
<dbReference type="Gene3D" id="3.40.50.720">
    <property type="entry name" value="NAD(P)-binding Rossmann-like Domain"/>
    <property type="match status" value="1"/>
</dbReference>
<sequence length="341" mass="38668">MAKKKILVTGSAGFIGSNFVPYLLDLYKDSFIVSLDKLTYAGNLENLSEVSENSRHRFVKGDICDPQIIDELFEEYSFDLVVHFAAESHVDNSIHNPKIFLETNIIGTFQLLQKAYTTWFFSPFQIKEEFKNSKFIHISTDEVFGSLGEQGFFTESSPYQPNSPYSASKASSDHLARSYFHTYGLPVMITNCSNNYGPKQHDEKLIPTIIRNALAEKNIPIYGTGSNVRDWLFVLDHAKGIERVLSKGKPGETYNIGGNNELTNNQVVSIICGHLDKLKPRKNGKSYSDLITYVSDRPGHDKRYAIDATKMKEKLNWSPEETFSTGILKTIHWYVSKYNSN</sequence>
<evidence type="ECO:0000256" key="2">
    <source>
        <dbReference type="ARBA" id="ARBA00001911"/>
    </source>
</evidence>
<dbReference type="GeneID" id="79825484"/>
<keyword evidence="6 7" id="KW-0456">Lyase</keyword>
<gene>
    <name evidence="9" type="ORF">CLV96_0126</name>
</gene>
<accession>A0A4V3HIA8</accession>
<keyword evidence="10" id="KW-1185">Reference proteome</keyword>
<comment type="caution">
    <text evidence="9">The sequence shown here is derived from an EMBL/GenBank/DDBJ whole genome shotgun (WGS) entry which is preliminary data.</text>
</comment>
<dbReference type="AlphaFoldDB" id="A0A4V3HIA8"/>
<dbReference type="GO" id="GO:0009225">
    <property type="term" value="P:nucleotide-sugar metabolic process"/>
    <property type="evidence" value="ECO:0007669"/>
    <property type="project" value="InterPro"/>
</dbReference>
<name>A0A4V3HIA8_LEPME</name>
<dbReference type="Proteomes" id="UP000294684">
    <property type="component" value="Unassembled WGS sequence"/>
</dbReference>
<dbReference type="NCBIfam" id="TIGR01181">
    <property type="entry name" value="dTDP_gluc_dehyt"/>
    <property type="match status" value="1"/>
</dbReference>
<evidence type="ECO:0000313" key="10">
    <source>
        <dbReference type="Proteomes" id="UP000294684"/>
    </source>
</evidence>
<dbReference type="GO" id="GO:0008460">
    <property type="term" value="F:dTDP-glucose 4,6-dehydratase activity"/>
    <property type="evidence" value="ECO:0007669"/>
    <property type="project" value="UniProtKB-EC"/>
</dbReference>
<comment type="catalytic activity">
    <reaction evidence="1 7">
        <text>dTDP-alpha-D-glucose = dTDP-4-dehydro-6-deoxy-alpha-D-glucose + H2O</text>
        <dbReference type="Rhea" id="RHEA:17221"/>
        <dbReference type="ChEBI" id="CHEBI:15377"/>
        <dbReference type="ChEBI" id="CHEBI:57477"/>
        <dbReference type="ChEBI" id="CHEBI:57649"/>
        <dbReference type="EC" id="4.2.1.46"/>
    </reaction>
</comment>
<keyword evidence="5" id="KW-0520">NAD</keyword>